<gene>
    <name evidence="5" type="ORF">FB567DRAFT_481992</name>
</gene>
<dbReference type="InterPro" id="IPR035994">
    <property type="entry name" value="Nucleoside_phosphorylase_sf"/>
</dbReference>
<dbReference type="PROSITE" id="PS50837">
    <property type="entry name" value="NACHT"/>
    <property type="match status" value="1"/>
</dbReference>
<dbReference type="InterPro" id="IPR055497">
    <property type="entry name" value="DUF7069"/>
</dbReference>
<dbReference type="Pfam" id="PF22939">
    <property type="entry name" value="WHD_GPIID"/>
    <property type="match status" value="1"/>
</dbReference>
<dbReference type="Pfam" id="PF23239">
    <property type="entry name" value="DUF7069"/>
    <property type="match status" value="1"/>
</dbReference>
<feature type="domain" description="NACHT" evidence="4">
    <location>
        <begin position="408"/>
        <end position="554"/>
    </location>
</feature>
<dbReference type="SUPFAM" id="SSF53167">
    <property type="entry name" value="Purine and uridine phosphorylases"/>
    <property type="match status" value="1"/>
</dbReference>
<dbReference type="EMBL" id="JAGMVJ010000027">
    <property type="protein sequence ID" value="KAH7070295.1"/>
    <property type="molecule type" value="Genomic_DNA"/>
</dbReference>
<keyword evidence="3" id="KW-0175">Coiled coil</keyword>
<dbReference type="Pfam" id="PF12796">
    <property type="entry name" value="Ank_2"/>
    <property type="match status" value="3"/>
</dbReference>
<dbReference type="Gene3D" id="3.40.50.300">
    <property type="entry name" value="P-loop containing nucleotide triphosphate hydrolases"/>
    <property type="match status" value="1"/>
</dbReference>
<dbReference type="Gene3D" id="1.25.40.20">
    <property type="entry name" value="Ankyrin repeat-containing domain"/>
    <property type="match status" value="1"/>
</dbReference>
<dbReference type="PROSITE" id="PS50297">
    <property type="entry name" value="ANK_REP_REGION"/>
    <property type="match status" value="6"/>
</dbReference>
<evidence type="ECO:0000256" key="1">
    <source>
        <dbReference type="ARBA" id="ARBA00022737"/>
    </source>
</evidence>
<dbReference type="SUPFAM" id="SSF48403">
    <property type="entry name" value="Ankyrin repeat"/>
    <property type="match status" value="1"/>
</dbReference>
<dbReference type="OrthoDB" id="194358at2759"/>
<dbReference type="GO" id="GO:0003824">
    <property type="term" value="F:catalytic activity"/>
    <property type="evidence" value="ECO:0007669"/>
    <property type="project" value="InterPro"/>
</dbReference>
<keyword evidence="1" id="KW-0677">Repeat</keyword>
<dbReference type="PANTHER" id="PTHR46082:SF11">
    <property type="entry name" value="AAA+ ATPASE DOMAIN-CONTAINING PROTEIN-RELATED"/>
    <property type="match status" value="1"/>
</dbReference>
<feature type="repeat" description="ANK" evidence="2">
    <location>
        <begin position="996"/>
        <end position="1028"/>
    </location>
</feature>
<evidence type="ECO:0000313" key="5">
    <source>
        <dbReference type="EMBL" id="KAH7070295.1"/>
    </source>
</evidence>
<reference evidence="5" key="1">
    <citation type="journal article" date="2021" name="Nat. Commun.">
        <title>Genetic determinants of endophytism in the Arabidopsis root mycobiome.</title>
        <authorList>
            <person name="Mesny F."/>
            <person name="Miyauchi S."/>
            <person name="Thiergart T."/>
            <person name="Pickel B."/>
            <person name="Atanasova L."/>
            <person name="Karlsson M."/>
            <person name="Huettel B."/>
            <person name="Barry K.W."/>
            <person name="Haridas S."/>
            <person name="Chen C."/>
            <person name="Bauer D."/>
            <person name="Andreopoulos W."/>
            <person name="Pangilinan J."/>
            <person name="LaButti K."/>
            <person name="Riley R."/>
            <person name="Lipzen A."/>
            <person name="Clum A."/>
            <person name="Drula E."/>
            <person name="Henrissat B."/>
            <person name="Kohler A."/>
            <person name="Grigoriev I.V."/>
            <person name="Martin F.M."/>
            <person name="Hacquard S."/>
        </authorList>
    </citation>
    <scope>NUCLEOTIDE SEQUENCE</scope>
    <source>
        <strain evidence="5">MPI-SDFR-AT-0120</strain>
    </source>
</reference>
<feature type="repeat" description="ANK" evidence="2">
    <location>
        <begin position="1029"/>
        <end position="1061"/>
    </location>
</feature>
<keyword evidence="2" id="KW-0040">ANK repeat</keyword>
<protein>
    <recommendedName>
        <fullName evidence="4">NACHT domain-containing protein</fullName>
    </recommendedName>
</protein>
<evidence type="ECO:0000256" key="2">
    <source>
        <dbReference type="PROSITE-ProRule" id="PRU00023"/>
    </source>
</evidence>
<feature type="non-terminal residue" evidence="5">
    <location>
        <position position="1"/>
    </location>
</feature>
<dbReference type="Proteomes" id="UP000813461">
    <property type="component" value="Unassembled WGS sequence"/>
</dbReference>
<dbReference type="InterPro" id="IPR053137">
    <property type="entry name" value="NLR-like"/>
</dbReference>
<proteinExistence type="predicted"/>
<dbReference type="PROSITE" id="PS50088">
    <property type="entry name" value="ANK_REPEAT"/>
    <property type="match status" value="6"/>
</dbReference>
<dbReference type="GO" id="GO:0009116">
    <property type="term" value="P:nucleoside metabolic process"/>
    <property type="evidence" value="ECO:0007669"/>
    <property type="project" value="InterPro"/>
</dbReference>
<name>A0A8K0VS18_9PLEO</name>
<dbReference type="AlphaFoldDB" id="A0A8K0VS18"/>
<organism evidence="5 6">
    <name type="scientific">Paraphoma chrysanthemicola</name>
    <dbReference type="NCBI Taxonomy" id="798071"/>
    <lineage>
        <taxon>Eukaryota</taxon>
        <taxon>Fungi</taxon>
        <taxon>Dikarya</taxon>
        <taxon>Ascomycota</taxon>
        <taxon>Pezizomycotina</taxon>
        <taxon>Dothideomycetes</taxon>
        <taxon>Pleosporomycetidae</taxon>
        <taxon>Pleosporales</taxon>
        <taxon>Pleosporineae</taxon>
        <taxon>Phaeosphaeriaceae</taxon>
        <taxon>Paraphoma</taxon>
    </lineage>
</organism>
<comment type="caution">
    <text evidence="5">The sequence shown here is derived from an EMBL/GenBank/DDBJ whole genome shotgun (WGS) entry which is preliminary data.</text>
</comment>
<dbReference type="InterPro" id="IPR007111">
    <property type="entry name" value="NACHT_NTPase"/>
</dbReference>
<dbReference type="Gene3D" id="3.40.50.1580">
    <property type="entry name" value="Nucleoside phosphorylase domain"/>
    <property type="match status" value="1"/>
</dbReference>
<dbReference type="InterPro" id="IPR027417">
    <property type="entry name" value="P-loop_NTPase"/>
</dbReference>
<dbReference type="PANTHER" id="PTHR46082">
    <property type="entry name" value="ATP/GTP-BINDING PROTEIN-RELATED"/>
    <property type="match status" value="1"/>
</dbReference>
<dbReference type="SUPFAM" id="SSF52540">
    <property type="entry name" value="P-loop containing nucleoside triphosphate hydrolases"/>
    <property type="match status" value="1"/>
</dbReference>
<accession>A0A8K0VS18</accession>
<dbReference type="PRINTS" id="PR01415">
    <property type="entry name" value="ANKYRIN"/>
</dbReference>
<dbReference type="Pfam" id="PF00023">
    <property type="entry name" value="Ank"/>
    <property type="match status" value="1"/>
</dbReference>
<evidence type="ECO:0000256" key="3">
    <source>
        <dbReference type="SAM" id="Coils"/>
    </source>
</evidence>
<dbReference type="SMART" id="SM00248">
    <property type="entry name" value="ANK"/>
    <property type="match status" value="9"/>
</dbReference>
<feature type="repeat" description="ANK" evidence="2">
    <location>
        <begin position="897"/>
        <end position="929"/>
    </location>
</feature>
<dbReference type="InterPro" id="IPR036770">
    <property type="entry name" value="Ankyrin_rpt-contain_sf"/>
</dbReference>
<evidence type="ECO:0000313" key="6">
    <source>
        <dbReference type="Proteomes" id="UP000813461"/>
    </source>
</evidence>
<feature type="coiled-coil region" evidence="3">
    <location>
        <begin position="317"/>
        <end position="359"/>
    </location>
</feature>
<dbReference type="InterPro" id="IPR056884">
    <property type="entry name" value="NPHP3-like_N"/>
</dbReference>
<dbReference type="InterPro" id="IPR054471">
    <property type="entry name" value="GPIID_WHD"/>
</dbReference>
<feature type="repeat" description="ANK" evidence="2">
    <location>
        <begin position="930"/>
        <end position="962"/>
    </location>
</feature>
<feature type="repeat" description="ANK" evidence="2">
    <location>
        <begin position="1065"/>
        <end position="1094"/>
    </location>
</feature>
<dbReference type="InterPro" id="IPR002110">
    <property type="entry name" value="Ankyrin_rpt"/>
</dbReference>
<feature type="repeat" description="ANK" evidence="2">
    <location>
        <begin position="963"/>
        <end position="995"/>
    </location>
</feature>
<sequence>MSNPDDYTIGWICALHEELVAATAFLDEEHDPPDRVSRHDANDYTLGKMGRHNVVIAVLPSSEYGTASSASVARDMVHSFPNIRLGLMVGIGGGAPSKKHDIRLGDVVVSNPDRGSGSVFQYDFGKMIQGHGLRTTAILDQPPRTLRTAVNGLRARYARTGHDFERAINDAFERSPRLRSKYSRPEICTDRLYQPGVVHIDKNGGSCAEICGDDPAILVSRSQRTENDDNPAIHYGVIASANQVMKDAQIRDFIATANDVLCFEMEAAGLMNNFPCLVIRGICDYADSHKNKEWQGCAAMTAAAYAKDLVCRIIPNSVEAERKLSEILSATEELQNDSKKRLKLQQEAMKQGLSDKENQCLRLFRRTSSEKDITYEWSKNRVAERVEGTCNWVIEHDNFKEWLRQESGPLLVSADPGCGKSVLAKYLVDSYLARHFSQGSVTLCYFFFRDPDQNTVRQALCALLHQLFCQKSSLIHHAMSEYERNGENLVDSSQSLWTILKCAVEDPATGPVILLLDALDECAEFDDLMRNLKSFFPGNQSGCCRLRFLLTSRPYEQIVSSTRGLSGVFSRIHVPGEESSEIISLEINLVTEYKIHQLTEEKQLSEQVKLHLASCLRKITHRTYLWLYLVFDFLHSEDFKQTLKGVESAISTLPRSVHEAYERILSKSKEGKIVRKALSIILAAERPLTLGEMNVALNIERTSQSMEDLDLESEPRFRSRLRSMCGLFVSIYRGSVYFLHQTAREFLLADAASISCIPSKLKWHQCMTMQDAHRVLAPLCVQYLGFFGSDNILLTDTTFENRFPINDRPFLHYSARFWGLHFREAHIGIHEDDAVVRLVLEISTPTNKAFSVWHAISPIPWGYDQATSLIVASYMGHTKVVPLLLEIKADVNEIRGKHGSALHAAAYNGHNQVVKMLLDNGAKINVQDERHRTPLVVASTQGHEVTVQLLRDRGANINAQDEQHRTALMEASFYGHEAIVQLLVDRGANVNAWDTSQRTPLFEASTGGHEAVVKLLLEKGACINARGKCFRTALIEASSRGFEAVVKLLLEKGADVNTRDIFKCTALLVASTKGYEAIVKLLLSKGADTDVHSGMRGNALHTAAYNGEISMLELLVSKATSMPPQDQYGRTLLWWAAAGGETAAVEALIKQHDFDPTTPNKFGQTPLWIASKKGHIGTADYLV</sequence>
<dbReference type="Pfam" id="PF24883">
    <property type="entry name" value="NPHP3_N"/>
    <property type="match status" value="1"/>
</dbReference>
<keyword evidence="6" id="KW-1185">Reference proteome</keyword>
<evidence type="ECO:0000259" key="4">
    <source>
        <dbReference type="PROSITE" id="PS50837"/>
    </source>
</evidence>